<evidence type="ECO:0000259" key="10">
    <source>
        <dbReference type="Pfam" id="PF25183"/>
    </source>
</evidence>
<comment type="subcellular location">
    <subcellularLocation>
        <location evidence="1">Cell outer membrane</location>
        <topology evidence="1">Multi-pass membrane protein</topology>
    </subcellularLocation>
</comment>
<dbReference type="PANTHER" id="PTHR30069">
    <property type="entry name" value="TONB-DEPENDENT OUTER MEMBRANE RECEPTOR"/>
    <property type="match status" value="1"/>
</dbReference>
<dbReference type="Proteomes" id="UP000648257">
    <property type="component" value="Unassembled WGS sequence"/>
</dbReference>
<keyword evidence="9" id="KW-0732">Signal</keyword>
<keyword evidence="12" id="KW-1185">Reference proteome</keyword>
<keyword evidence="5" id="KW-0812">Transmembrane</keyword>
<name>A0ABR6X384_9BURK</name>
<evidence type="ECO:0000256" key="5">
    <source>
        <dbReference type="ARBA" id="ARBA00022692"/>
    </source>
</evidence>
<dbReference type="PANTHER" id="PTHR30069:SF46">
    <property type="entry name" value="OAR PROTEIN"/>
    <property type="match status" value="1"/>
</dbReference>
<accession>A0ABR6X384</accession>
<proteinExistence type="inferred from homology"/>
<feature type="chain" id="PRO_5046814396" description="TonB-dependent transporter Oar-like beta-barrel domain-containing protein" evidence="9">
    <location>
        <begin position="31"/>
        <end position="1035"/>
    </location>
</feature>
<dbReference type="InterPro" id="IPR039426">
    <property type="entry name" value="TonB-dep_rcpt-like"/>
</dbReference>
<dbReference type="InterPro" id="IPR057601">
    <property type="entry name" value="Oar-like_b-barrel"/>
</dbReference>
<dbReference type="RefSeq" id="WP_186922338.1">
    <property type="nucleotide sequence ID" value="NZ_JACOFW010000006.1"/>
</dbReference>
<evidence type="ECO:0000256" key="1">
    <source>
        <dbReference type="ARBA" id="ARBA00004571"/>
    </source>
</evidence>
<evidence type="ECO:0000256" key="9">
    <source>
        <dbReference type="SAM" id="SignalP"/>
    </source>
</evidence>
<evidence type="ECO:0000313" key="11">
    <source>
        <dbReference type="EMBL" id="MBC3807251.1"/>
    </source>
</evidence>
<evidence type="ECO:0000256" key="7">
    <source>
        <dbReference type="ARBA" id="ARBA00023170"/>
    </source>
</evidence>
<keyword evidence="3" id="KW-0813">Transport</keyword>
<evidence type="ECO:0000256" key="6">
    <source>
        <dbReference type="ARBA" id="ARBA00023136"/>
    </source>
</evidence>
<feature type="domain" description="TonB-dependent transporter Oar-like beta-barrel" evidence="10">
    <location>
        <begin position="594"/>
        <end position="893"/>
    </location>
</feature>
<gene>
    <name evidence="11" type="ORF">H8K52_07815</name>
</gene>
<protein>
    <recommendedName>
        <fullName evidence="10">TonB-dependent transporter Oar-like beta-barrel domain-containing protein</fullName>
    </recommendedName>
</protein>
<keyword evidence="6" id="KW-0472">Membrane</keyword>
<feature type="domain" description="TonB-dependent transporter Oar-like beta-barrel" evidence="10">
    <location>
        <begin position="324"/>
        <end position="583"/>
    </location>
</feature>
<dbReference type="SUPFAM" id="SSF56935">
    <property type="entry name" value="Porins"/>
    <property type="match status" value="1"/>
</dbReference>
<dbReference type="EMBL" id="JACOFW010000006">
    <property type="protein sequence ID" value="MBC3807251.1"/>
    <property type="molecule type" value="Genomic_DNA"/>
</dbReference>
<keyword evidence="8" id="KW-0998">Cell outer membrane</keyword>
<reference evidence="11 12" key="1">
    <citation type="submission" date="2020-08" db="EMBL/GenBank/DDBJ databases">
        <title>Novel species isolated from subtropical streams in China.</title>
        <authorList>
            <person name="Lu H."/>
        </authorList>
    </citation>
    <scope>NUCLEOTIDE SEQUENCE [LARGE SCALE GENOMIC DNA]</scope>
    <source>
        <strain evidence="11 12">KACC 16656</strain>
    </source>
</reference>
<evidence type="ECO:0000256" key="3">
    <source>
        <dbReference type="ARBA" id="ARBA00022448"/>
    </source>
</evidence>
<evidence type="ECO:0000256" key="2">
    <source>
        <dbReference type="ARBA" id="ARBA00009810"/>
    </source>
</evidence>
<dbReference type="Gene3D" id="2.40.170.20">
    <property type="entry name" value="TonB-dependent receptor, beta-barrel domain"/>
    <property type="match status" value="1"/>
</dbReference>
<evidence type="ECO:0000256" key="8">
    <source>
        <dbReference type="ARBA" id="ARBA00023237"/>
    </source>
</evidence>
<comment type="similarity">
    <text evidence="2">Belongs to the TonB-dependent receptor family.</text>
</comment>
<dbReference type="Pfam" id="PF25183">
    <property type="entry name" value="OMP_b-brl_4"/>
    <property type="match status" value="2"/>
</dbReference>
<sequence>MKKLIFNKLTFKRSAISIAVSFCFVSGALAQNSEGSIYGRAESKALITVTNVDTGVSRQIHAEVDGSYRLPKLQPGRYSLSSGALKKEVDVVSGSGVEVSLSSATNVVITGSRTRSAIDMSSTESNAIFTAKQIQALPVSRDTTSVSLLAPGTVQGSPGLGGLAAIGGASVAENAYYINGFDVTNLRTFTTYINLPFEAIAEQQVKTGGYGAQFGRSLGGVVALTTKSGTNTWQGGASVYYSPNNFFSKKPKNIIDNELYNDPVTGKPQTTPTRYITGGFNRDNTADSLTGNVYLGGPIIKDKLFIFGLIASRISHSDTYGRQTSTQGKTNAPSGVLKLDFNITQDHRLEFTGLVNNSDRYSNIYTNLVRDDKGNVIPNEYATSHIGAADHQTFDSKSDAEMFKYTGYLSDNFNISGQLGRVKNIRELRTNPNRNGRDCPWVLDVNLNPMGCYDPNNNGAERDAKIPRDYDERKSGRLDLEYTWKSHTIRAGYDAQKFTSAQAGTSQNNSGGVYYRYYAADKNGTANNVFGLLKPNEEYVRVRDDGSSSGVYDVINTAKFIEDSWSISKDILLNTGLRWESFDNKNAIGKSFAKADNLLAPRLGAAWNVFGDGATKIFGNVGRYYIPISSNTNIRASRAEWTFHRFYTFKGKDPRTAAPLNLGPEIGAAGITGSEMTPVPETVADSKLRPMSQYEYILGFQQALTKEWSVGVKYMHRQITDGMDDFCGSTGIGQFMKDKGYTKFNPNTLATCVIMNPGRDLNINVDAANDGKLIPVTIPNSYIRLAKFERKYDDIQFSLDRPFDGKWGMSSSYTYSRNLGTSEGYVSSNNDQTDPGVTSEFDFASGTDGIYGPTPNQRTHSLKAFGTYALNDRFSIGLNASLVSGRPISCLGNVPRPGMPNAAFDFYGADGTTKGGAGSYGYSYYCLNGEFAPDTRDPKKQMAQSSLVQRGSLGTLPWTKSFDLSVNYKLKLESGLLTISGTIYNLFNFQTEQTINEFKDYSRDTQTAGRISKNYGLPTAYQSPRSTRISARYDF</sequence>
<dbReference type="InterPro" id="IPR036942">
    <property type="entry name" value="Beta-barrel_TonB_sf"/>
</dbReference>
<comment type="caution">
    <text evidence="11">The sequence shown here is derived from an EMBL/GenBank/DDBJ whole genome shotgun (WGS) entry which is preliminary data.</text>
</comment>
<evidence type="ECO:0000256" key="4">
    <source>
        <dbReference type="ARBA" id="ARBA00022452"/>
    </source>
</evidence>
<dbReference type="InterPro" id="IPR037066">
    <property type="entry name" value="Plug_dom_sf"/>
</dbReference>
<evidence type="ECO:0000313" key="12">
    <source>
        <dbReference type="Proteomes" id="UP000648257"/>
    </source>
</evidence>
<keyword evidence="4" id="KW-1134">Transmembrane beta strand</keyword>
<keyword evidence="7" id="KW-0675">Receptor</keyword>
<dbReference type="Gene3D" id="2.170.130.10">
    <property type="entry name" value="TonB-dependent receptor, plug domain"/>
    <property type="match status" value="1"/>
</dbReference>
<feature type="signal peptide" evidence="9">
    <location>
        <begin position="1"/>
        <end position="30"/>
    </location>
</feature>
<organism evidence="11 12">
    <name type="scientific">Undibacterium seohonense</name>
    <dbReference type="NCBI Taxonomy" id="1344950"/>
    <lineage>
        <taxon>Bacteria</taxon>
        <taxon>Pseudomonadati</taxon>
        <taxon>Pseudomonadota</taxon>
        <taxon>Betaproteobacteria</taxon>
        <taxon>Burkholderiales</taxon>
        <taxon>Oxalobacteraceae</taxon>
        <taxon>Undibacterium</taxon>
    </lineage>
</organism>